<organism evidence="2 4">
    <name type="scientific">Halorubrum ejinorense</name>
    <dbReference type="NCBI Taxonomy" id="425309"/>
    <lineage>
        <taxon>Archaea</taxon>
        <taxon>Methanobacteriati</taxon>
        <taxon>Methanobacteriota</taxon>
        <taxon>Stenosarchaea group</taxon>
        <taxon>Halobacteria</taxon>
        <taxon>Halobacteriales</taxon>
        <taxon>Haloferacaceae</taxon>
        <taxon>Halorubrum</taxon>
    </lineage>
</organism>
<reference evidence="2" key="1">
    <citation type="journal article" date="2014" name="Int. J. Syst. Evol. Microbiol.">
        <title>Complete genome sequence of Corynebacterium casei LMG S-19264T (=DSM 44701T), isolated from a smear-ripened cheese.</title>
        <authorList>
            <consortium name="US DOE Joint Genome Institute (JGI-PGF)"/>
            <person name="Walter F."/>
            <person name="Albersmeier A."/>
            <person name="Kalinowski J."/>
            <person name="Ruckert C."/>
        </authorList>
    </citation>
    <scope>NUCLEOTIDE SEQUENCE</scope>
    <source>
        <strain evidence="2">JCM 14265</strain>
    </source>
</reference>
<dbReference type="AlphaFoldDB" id="A0AAV3SN03"/>
<protein>
    <submittedName>
        <fullName evidence="2">Uncharacterized protein</fullName>
    </submittedName>
</protein>
<evidence type="ECO:0000313" key="5">
    <source>
        <dbReference type="Proteomes" id="UP001567571"/>
    </source>
</evidence>
<reference evidence="3 5" key="3">
    <citation type="submission" date="2024-06" db="EMBL/GenBank/DDBJ databases">
        <title>Halorubrum miltondacostae sp. nov., a potential PHA producer isolated from an inland solar saltern in Rio Maior, Portugal.</title>
        <authorList>
            <person name="Albuquerque L."/>
            <person name="Viver T."/>
            <person name="Barroso C."/>
            <person name="Claudino R."/>
            <person name="Galvan M."/>
            <person name="Simoes G."/>
            <person name="Lobo Da Cunha A."/>
            <person name="Egas C."/>
        </authorList>
    </citation>
    <scope>NUCLEOTIDE SEQUENCE [LARGE SCALE GENOMIC DNA]</scope>
    <source>
        <strain evidence="3 5">DSM 18646</strain>
    </source>
</reference>
<name>A0AAV3SN03_9EURY</name>
<reference evidence="2" key="2">
    <citation type="submission" date="2023-12" db="EMBL/GenBank/DDBJ databases">
        <authorList>
            <person name="Sun Q."/>
            <person name="Inoue M."/>
        </authorList>
    </citation>
    <scope>NUCLEOTIDE SEQUENCE</scope>
    <source>
        <strain evidence="2">JCM 14265</strain>
    </source>
</reference>
<comment type="caution">
    <text evidence="2">The sequence shown here is derived from an EMBL/GenBank/DDBJ whole genome shotgun (WGS) entry which is preliminary data.</text>
</comment>
<keyword evidence="1" id="KW-0472">Membrane</keyword>
<gene>
    <name evidence="3" type="ORF">ABNG02_02920</name>
    <name evidence="2" type="ORF">GCM10008994_00080</name>
</gene>
<evidence type="ECO:0000313" key="2">
    <source>
        <dbReference type="EMBL" id="GAA0529531.1"/>
    </source>
</evidence>
<evidence type="ECO:0000313" key="4">
    <source>
        <dbReference type="Proteomes" id="UP001501425"/>
    </source>
</evidence>
<dbReference type="RefSeq" id="WP_343775277.1">
    <property type="nucleotide sequence ID" value="NZ_BAAADQ010000001.1"/>
</dbReference>
<dbReference type="Proteomes" id="UP001567571">
    <property type="component" value="Unassembled WGS sequence"/>
</dbReference>
<dbReference type="InterPro" id="IPR058328">
    <property type="entry name" value="DUF8015"/>
</dbReference>
<sequence length="70" mass="6800">MTGYYDYVLGLIPAALIGVTGLLTLIGLSPSAALPVGAVAAAAVTAHAMFVRTPVTDGAPAERSGGSAAD</sequence>
<accession>A0AAV3SN03</accession>
<evidence type="ECO:0000256" key="1">
    <source>
        <dbReference type="SAM" id="Phobius"/>
    </source>
</evidence>
<keyword evidence="5" id="KW-1185">Reference proteome</keyword>
<evidence type="ECO:0000313" key="3">
    <source>
        <dbReference type="EMBL" id="MEZ3166280.1"/>
    </source>
</evidence>
<proteinExistence type="predicted"/>
<dbReference type="Proteomes" id="UP001501425">
    <property type="component" value="Unassembled WGS sequence"/>
</dbReference>
<dbReference type="EMBL" id="JBEDNW010000001">
    <property type="protein sequence ID" value="MEZ3166280.1"/>
    <property type="molecule type" value="Genomic_DNA"/>
</dbReference>
<keyword evidence="1" id="KW-0812">Transmembrane</keyword>
<feature type="transmembrane region" description="Helical" evidence="1">
    <location>
        <begin position="7"/>
        <end position="26"/>
    </location>
</feature>
<keyword evidence="1" id="KW-1133">Transmembrane helix</keyword>
<dbReference type="Pfam" id="PF26047">
    <property type="entry name" value="DUF8015"/>
    <property type="match status" value="1"/>
</dbReference>
<dbReference type="EMBL" id="BAAADQ010000001">
    <property type="protein sequence ID" value="GAA0529531.1"/>
    <property type="molecule type" value="Genomic_DNA"/>
</dbReference>